<dbReference type="PROSITE" id="PS00816">
    <property type="entry name" value="AIPM_HOMOCIT_SYNTH_2"/>
    <property type="match status" value="1"/>
</dbReference>
<evidence type="ECO:0000313" key="11">
    <source>
        <dbReference type="EMBL" id="USS88520.1"/>
    </source>
</evidence>
<evidence type="ECO:0000259" key="10">
    <source>
        <dbReference type="PROSITE" id="PS50991"/>
    </source>
</evidence>
<evidence type="ECO:0000256" key="5">
    <source>
        <dbReference type="ARBA" id="ARBA00022605"/>
    </source>
</evidence>
<organism evidence="11 12">
    <name type="scientific">Fructilactobacillus hinvesii</name>
    <dbReference type="NCBI Taxonomy" id="2940300"/>
    <lineage>
        <taxon>Bacteria</taxon>
        <taxon>Bacillati</taxon>
        <taxon>Bacillota</taxon>
        <taxon>Bacilli</taxon>
        <taxon>Lactobacillales</taxon>
        <taxon>Lactobacillaceae</taxon>
        <taxon>Fructilactobacillus</taxon>
    </lineage>
</organism>
<keyword evidence="8" id="KW-0100">Branched-chain amino acid biosynthesis</keyword>
<evidence type="ECO:0000256" key="3">
    <source>
        <dbReference type="ARBA" id="ARBA00012973"/>
    </source>
</evidence>
<comment type="similarity">
    <text evidence="2">Belongs to the alpha-IPM synthase/homocitrate synthase family. LeuA type 1 subfamily.</text>
</comment>
<dbReference type="InterPro" id="IPR013785">
    <property type="entry name" value="Aldolase_TIM"/>
</dbReference>
<evidence type="ECO:0000256" key="7">
    <source>
        <dbReference type="ARBA" id="ARBA00023211"/>
    </source>
</evidence>
<feature type="domain" description="Pyruvate carboxyltransferase" evidence="10">
    <location>
        <begin position="4"/>
        <end position="263"/>
    </location>
</feature>
<evidence type="ECO:0000256" key="9">
    <source>
        <dbReference type="RuleBase" id="RU003523"/>
    </source>
</evidence>
<reference evidence="11" key="1">
    <citation type="submission" date="2022-05" db="EMBL/GenBank/DDBJ databases">
        <authorList>
            <person name="Oliphant S.A."/>
            <person name="Watson-Haigh N.S."/>
            <person name="Sumby K.M."/>
            <person name="Gardner J.M."/>
            <person name="Jiranek V."/>
        </authorList>
    </citation>
    <scope>NUCLEOTIDE SEQUENCE</scope>
    <source>
        <strain evidence="11">KI11_C11</strain>
    </source>
</reference>
<keyword evidence="5" id="KW-0028">Amino-acid biosynthesis</keyword>
<dbReference type="PANTHER" id="PTHR10277">
    <property type="entry name" value="HOMOCITRATE SYNTHASE-RELATED"/>
    <property type="match status" value="1"/>
</dbReference>
<accession>A0ABY5BV28</accession>
<keyword evidence="12" id="KW-1185">Reference proteome</keyword>
<dbReference type="InterPro" id="IPR000891">
    <property type="entry name" value="PYR_CT"/>
</dbReference>
<evidence type="ECO:0000256" key="8">
    <source>
        <dbReference type="ARBA" id="ARBA00023304"/>
    </source>
</evidence>
<dbReference type="Pfam" id="PF22617">
    <property type="entry name" value="HCS_D2"/>
    <property type="match status" value="1"/>
</dbReference>
<dbReference type="Proteomes" id="UP001057025">
    <property type="component" value="Chromosome"/>
</dbReference>
<dbReference type="PROSITE" id="PS00815">
    <property type="entry name" value="AIPM_HOMOCIT_SYNTH_1"/>
    <property type="match status" value="1"/>
</dbReference>
<dbReference type="InterPro" id="IPR002034">
    <property type="entry name" value="AIPM/Hcit_synth_CS"/>
</dbReference>
<dbReference type="EMBL" id="CP097118">
    <property type="protein sequence ID" value="USS88520.1"/>
    <property type="molecule type" value="Genomic_DNA"/>
</dbReference>
<dbReference type="InterPro" id="IPR054691">
    <property type="entry name" value="LeuA/HCS_post-cat"/>
</dbReference>
<name>A0ABY5BV28_9LACO</name>
<keyword evidence="6 9" id="KW-0808">Transferase</keyword>
<evidence type="ECO:0000256" key="6">
    <source>
        <dbReference type="ARBA" id="ARBA00022679"/>
    </source>
</evidence>
<keyword evidence="4" id="KW-0432">Leucine biosynthesis</keyword>
<evidence type="ECO:0000256" key="2">
    <source>
        <dbReference type="ARBA" id="ARBA00009396"/>
    </source>
</evidence>
<dbReference type="EC" id="2.3.3.13" evidence="3"/>
<dbReference type="PROSITE" id="PS50991">
    <property type="entry name" value="PYR_CT"/>
    <property type="match status" value="1"/>
</dbReference>
<comment type="pathway">
    <text evidence="1">Amino-acid biosynthesis; L-leucine biosynthesis; L-leucine from 3-methyl-2-oxobutanoate: step 1/4.</text>
</comment>
<dbReference type="SUPFAM" id="SSF51569">
    <property type="entry name" value="Aldolase"/>
    <property type="match status" value="1"/>
</dbReference>
<dbReference type="RefSeq" id="WP_252797826.1">
    <property type="nucleotide sequence ID" value="NZ_CP097118.1"/>
</dbReference>
<evidence type="ECO:0000256" key="4">
    <source>
        <dbReference type="ARBA" id="ARBA00022430"/>
    </source>
</evidence>
<evidence type="ECO:0000256" key="1">
    <source>
        <dbReference type="ARBA" id="ARBA00004689"/>
    </source>
</evidence>
<proteinExistence type="inferred from homology"/>
<dbReference type="Gene3D" id="3.20.20.70">
    <property type="entry name" value="Aldolase class I"/>
    <property type="match status" value="1"/>
</dbReference>
<sequence>MKAITFFDTTLRDGEQTIGVNFTTAEKQAIAQALDKWGVATIEAGFPAASAKDFAAVAQVAEVVKHANVTGLARLKRTDIDAAVQAVAAAKHPLIHVFIATSPIHRDSKLHMSKAELLQKIAADVAYAKQSIDQVMFSPEDATRTEPDFLVEAVTTAINAGATHINIADTVGFSTPTEFAALFKNLQEQVPQFDEITWSTHTHDDLGMATANALAGIANGATEVQGTINGIGERAGNSDLIEVAAALHVKHATYQAVEPVELSMSKQISNRVAQATNIPVSPNKAIVGKNAFSHESGIHQDGFLKNPATYEVLTPETVGMVSNLPLGKLSGSHAVMSKLNGMGYQVTKAEMADIFPVFKQIAERTDVVSDRELRDMMKVVQAQATEGQ</sequence>
<gene>
    <name evidence="11" type="ORF">M3M39_03330</name>
</gene>
<protein>
    <recommendedName>
        <fullName evidence="3">2-isopropylmalate synthase</fullName>
        <ecNumber evidence="3">2.3.3.13</ecNumber>
    </recommendedName>
</protein>
<dbReference type="InterPro" id="IPR050073">
    <property type="entry name" value="2-IPM_HCS-like"/>
</dbReference>
<evidence type="ECO:0000313" key="12">
    <source>
        <dbReference type="Proteomes" id="UP001057025"/>
    </source>
</evidence>
<dbReference type="CDD" id="cd07940">
    <property type="entry name" value="DRE_TIM_IPMS"/>
    <property type="match status" value="1"/>
</dbReference>
<dbReference type="Gene3D" id="1.10.238.260">
    <property type="match status" value="1"/>
</dbReference>
<dbReference type="PANTHER" id="PTHR10277:SF9">
    <property type="entry name" value="2-ISOPROPYLMALATE SYNTHASE 1, CHLOROPLASTIC-RELATED"/>
    <property type="match status" value="1"/>
</dbReference>
<keyword evidence="7" id="KW-0464">Manganese</keyword>
<dbReference type="Pfam" id="PF00682">
    <property type="entry name" value="HMGL-like"/>
    <property type="match status" value="1"/>
</dbReference>